<dbReference type="EMBL" id="AP007255">
    <property type="protein sequence ID" value="BAE49323.1"/>
    <property type="molecule type" value="Genomic_DNA"/>
</dbReference>
<dbReference type="Pfam" id="PF03692">
    <property type="entry name" value="CxxCxxCC"/>
    <property type="match status" value="1"/>
</dbReference>
<name>Q2WA02_PARM1</name>
<dbReference type="InterPro" id="IPR008228">
    <property type="entry name" value="UCP006173"/>
</dbReference>
<protein>
    <recommendedName>
        <fullName evidence="1">UPF0260 protein amb0519</fullName>
    </recommendedName>
</protein>
<dbReference type="STRING" id="342108.amb0519"/>
<comment type="similarity">
    <text evidence="1">Belongs to the UPF0260 family.</text>
</comment>
<evidence type="ECO:0000256" key="2">
    <source>
        <dbReference type="SAM" id="MobiDB-lite"/>
    </source>
</evidence>
<proteinExistence type="inferred from homology"/>
<feature type="compositionally biased region" description="Polar residues" evidence="2">
    <location>
        <begin position="1"/>
        <end position="11"/>
    </location>
</feature>
<dbReference type="AlphaFoldDB" id="Q2WA02"/>
<dbReference type="PIRSF" id="PIRSF006173">
    <property type="entry name" value="UCP006173"/>
    <property type="match status" value="1"/>
</dbReference>
<dbReference type="PANTHER" id="PTHR37421:SF1">
    <property type="entry name" value="UPF0260 PROTEIN YCGN"/>
    <property type="match status" value="1"/>
</dbReference>
<feature type="region of interest" description="Disordered" evidence="2">
    <location>
        <begin position="1"/>
        <end position="23"/>
    </location>
</feature>
<keyword evidence="4" id="KW-1185">Reference proteome</keyword>
<dbReference type="Proteomes" id="UP000007058">
    <property type="component" value="Chromosome"/>
</dbReference>
<dbReference type="KEGG" id="mag:amb0519"/>
<dbReference type="HOGENOM" id="CLU_109769_0_1_5"/>
<dbReference type="NCBIfam" id="NF003507">
    <property type="entry name" value="PRK05170.2-5"/>
    <property type="match status" value="1"/>
</dbReference>
<dbReference type="RefSeq" id="WP_011382962.1">
    <property type="nucleotide sequence ID" value="NC_007626.1"/>
</dbReference>
<gene>
    <name evidence="3" type="ordered locus">amb0519</name>
</gene>
<evidence type="ECO:0000256" key="1">
    <source>
        <dbReference type="HAMAP-Rule" id="MF_00676"/>
    </source>
</evidence>
<sequence>MSASSSANTTKADSEAEGPPFWRTTPLSAMTREQWESLCDGCGRCCLHKLEDADTGEIHYTNVACRLLNLHTCGCKSYAKRWDSVPDCVELSPVVLAGIKWLPSTCAYRVLSEGKVLQWWHPLVSGDPESVHRAGISVRGKVIAESRADLLDYHVVTWPE</sequence>
<dbReference type="InterPro" id="IPR005358">
    <property type="entry name" value="Puta_zinc/iron-chelating_dom"/>
</dbReference>
<evidence type="ECO:0000313" key="3">
    <source>
        <dbReference type="EMBL" id="BAE49323.1"/>
    </source>
</evidence>
<organism evidence="3 4">
    <name type="scientific">Paramagnetospirillum magneticum (strain ATCC 700264 / AMB-1)</name>
    <name type="common">Magnetospirillum magneticum</name>
    <dbReference type="NCBI Taxonomy" id="342108"/>
    <lineage>
        <taxon>Bacteria</taxon>
        <taxon>Pseudomonadati</taxon>
        <taxon>Pseudomonadota</taxon>
        <taxon>Alphaproteobacteria</taxon>
        <taxon>Rhodospirillales</taxon>
        <taxon>Magnetospirillaceae</taxon>
        <taxon>Paramagnetospirillum</taxon>
    </lineage>
</organism>
<dbReference type="OrthoDB" id="9786855at2"/>
<reference evidence="3 4" key="1">
    <citation type="journal article" date="2005" name="DNA Res.">
        <title>Complete genome sequence of the facultative anaerobic magnetotactic bacterium Magnetospirillum sp. strain AMB-1.</title>
        <authorList>
            <person name="Matsunaga T."/>
            <person name="Okamura Y."/>
            <person name="Fukuda Y."/>
            <person name="Wahyudi A.T."/>
            <person name="Murase Y."/>
            <person name="Takeyama H."/>
        </authorList>
    </citation>
    <scope>NUCLEOTIDE SEQUENCE [LARGE SCALE GENOMIC DNA]</scope>
    <source>
        <strain evidence="4">ATCC 700264 / AMB-1</strain>
    </source>
</reference>
<dbReference type="NCBIfam" id="NF003501">
    <property type="entry name" value="PRK05170.1-5"/>
    <property type="match status" value="1"/>
</dbReference>
<dbReference type="HAMAP" id="MF_00676">
    <property type="entry name" value="UPF0260"/>
    <property type="match status" value="1"/>
</dbReference>
<accession>Q2WA02</accession>
<evidence type="ECO:0000313" key="4">
    <source>
        <dbReference type="Proteomes" id="UP000007058"/>
    </source>
</evidence>
<dbReference type="PANTHER" id="PTHR37421">
    <property type="entry name" value="UPF0260 PROTEIN YCGN"/>
    <property type="match status" value="1"/>
</dbReference>